<keyword evidence="2" id="KW-0732">Signal</keyword>
<evidence type="ECO:0000313" key="3">
    <source>
        <dbReference type="EMBL" id="SDU27806.1"/>
    </source>
</evidence>
<evidence type="ECO:0008006" key="5">
    <source>
        <dbReference type="Google" id="ProtNLM"/>
    </source>
</evidence>
<evidence type="ECO:0000256" key="2">
    <source>
        <dbReference type="SAM" id="SignalP"/>
    </source>
</evidence>
<evidence type="ECO:0000313" key="4">
    <source>
        <dbReference type="Proteomes" id="UP000243232"/>
    </source>
</evidence>
<evidence type="ECO:0000256" key="1">
    <source>
        <dbReference type="SAM" id="MobiDB-lite"/>
    </source>
</evidence>
<gene>
    <name evidence="3" type="ORF">SAMN05216296_2808</name>
</gene>
<organism evidence="3 4">
    <name type="scientific">Pseudomonas pohangensis</name>
    <dbReference type="NCBI Taxonomy" id="364197"/>
    <lineage>
        <taxon>Bacteria</taxon>
        <taxon>Pseudomonadati</taxon>
        <taxon>Pseudomonadota</taxon>
        <taxon>Gammaproteobacteria</taxon>
        <taxon>Pseudomonadales</taxon>
        <taxon>Pseudomonadaceae</taxon>
        <taxon>Pseudomonas</taxon>
    </lineage>
</organism>
<dbReference type="EMBL" id="LT629785">
    <property type="protein sequence ID" value="SDU27806.1"/>
    <property type="molecule type" value="Genomic_DNA"/>
</dbReference>
<protein>
    <recommendedName>
        <fullName evidence="5">Secreted protein</fullName>
    </recommendedName>
</protein>
<proteinExistence type="predicted"/>
<dbReference type="Proteomes" id="UP000243232">
    <property type="component" value="Chromosome I"/>
</dbReference>
<keyword evidence="4" id="KW-1185">Reference proteome</keyword>
<dbReference type="AlphaFoldDB" id="A0A1H2H7L8"/>
<dbReference type="STRING" id="364197.SAMN05216296_2808"/>
<feature type="chain" id="PRO_5009275498" description="Secreted protein" evidence="2">
    <location>
        <begin position="22"/>
        <end position="68"/>
    </location>
</feature>
<sequence length="68" mass="6988">MKAIQALFVVAALSVSSIALAEGGSDRVSARMEQLRDASQAAAQLASQQKAEAPVAVSHDKQPGHANC</sequence>
<accession>A0A1H2H7L8</accession>
<name>A0A1H2H7L8_9PSED</name>
<reference evidence="4" key="1">
    <citation type="submission" date="2016-10" db="EMBL/GenBank/DDBJ databases">
        <authorList>
            <person name="Varghese N."/>
            <person name="Submissions S."/>
        </authorList>
    </citation>
    <scope>NUCLEOTIDE SEQUENCE [LARGE SCALE GENOMIC DNA]</scope>
    <source>
        <strain evidence="4">DSM 17875</strain>
    </source>
</reference>
<feature type="compositionally biased region" description="Basic and acidic residues" evidence="1">
    <location>
        <begin position="58"/>
        <end position="68"/>
    </location>
</feature>
<dbReference type="RefSeq" id="WP_090196570.1">
    <property type="nucleotide sequence ID" value="NZ_LT629785.1"/>
</dbReference>
<dbReference type="NCBIfam" id="NF041599">
    <property type="entry name" value="reg_PtrA_PA2808"/>
    <property type="match status" value="1"/>
</dbReference>
<feature type="region of interest" description="Disordered" evidence="1">
    <location>
        <begin position="49"/>
        <end position="68"/>
    </location>
</feature>
<feature type="signal peptide" evidence="2">
    <location>
        <begin position="1"/>
        <end position="21"/>
    </location>
</feature>